<name>A0A943ELT4_9FIRM</name>
<dbReference type="EMBL" id="JAGZCZ010000009">
    <property type="protein sequence ID" value="MBS5520232.1"/>
    <property type="molecule type" value="Genomic_DNA"/>
</dbReference>
<feature type="region of interest" description="Disordered" evidence="1">
    <location>
        <begin position="1"/>
        <end position="27"/>
    </location>
</feature>
<protein>
    <submittedName>
        <fullName evidence="2">Uncharacterized protein</fullName>
    </submittedName>
</protein>
<dbReference type="AlphaFoldDB" id="A0A943ELT4"/>
<gene>
    <name evidence="2" type="ORF">KHX13_07925</name>
</gene>
<evidence type="ECO:0000313" key="3">
    <source>
        <dbReference type="Proteomes" id="UP000754226"/>
    </source>
</evidence>
<accession>A0A943ELT4</accession>
<organism evidence="2 3">
    <name type="scientific">Acidaminococcus intestini</name>
    <dbReference type="NCBI Taxonomy" id="187327"/>
    <lineage>
        <taxon>Bacteria</taxon>
        <taxon>Bacillati</taxon>
        <taxon>Bacillota</taxon>
        <taxon>Negativicutes</taxon>
        <taxon>Acidaminococcales</taxon>
        <taxon>Acidaminococcaceae</taxon>
        <taxon>Acidaminococcus</taxon>
    </lineage>
</organism>
<sequence length="139" mass="15782">MRSEQYSKIGQDCQGDYKDKGWEKQPNKKLKDGFDAVVLKDLESGAKPPLMNGTACLYVFPWNLMQNIDLPCQDESKPGKIHKHFSAKFPRLTVDKKHCAVSICSTSLPAKRHEPIASDIFPKQWAHGFHQIRAICVRS</sequence>
<proteinExistence type="predicted"/>
<evidence type="ECO:0000256" key="1">
    <source>
        <dbReference type="SAM" id="MobiDB-lite"/>
    </source>
</evidence>
<feature type="compositionally biased region" description="Basic and acidic residues" evidence="1">
    <location>
        <begin position="15"/>
        <end position="27"/>
    </location>
</feature>
<comment type="caution">
    <text evidence="2">The sequence shown here is derived from an EMBL/GenBank/DDBJ whole genome shotgun (WGS) entry which is preliminary data.</text>
</comment>
<evidence type="ECO:0000313" key="2">
    <source>
        <dbReference type="EMBL" id="MBS5520232.1"/>
    </source>
</evidence>
<reference evidence="2" key="1">
    <citation type="submission" date="2021-02" db="EMBL/GenBank/DDBJ databases">
        <title>Infant gut strain persistence is associated with maternal origin, phylogeny, and functional potential including surface adhesion and iron acquisition.</title>
        <authorList>
            <person name="Lou Y.C."/>
        </authorList>
    </citation>
    <scope>NUCLEOTIDE SEQUENCE</scope>
    <source>
        <strain evidence="2">L3_106_000M1_dasL3_106_000M1_concoct_15</strain>
    </source>
</reference>
<dbReference type="Proteomes" id="UP000754226">
    <property type="component" value="Unassembled WGS sequence"/>
</dbReference>